<accession>A0A1H2FPM1</accession>
<sequence length="244" mass="25876">MMKKLAIAIATASTLSAASLAQAEAFDTAVGELDVSMTATLATDYIWRGQSQTAGVGAVQGSLDIGHESGLYVGAWASNIDADAFGGSSVEIDYYVGYGADITDNISYDLSWNTYTYPGAGGNLDNVDEWILGFGVYGVDLAVKYAYDPSSALYYSAGYGFDLPAGFGLGFHVGYADTKDELNAPTDTSENYTDWAITVSKEILGLDTALMYSDTNIKSSTCDAWYGKSSYCSSNFTLSVSKSF</sequence>
<keyword evidence="1" id="KW-0732">Signal</keyword>
<protein>
    <submittedName>
        <fullName evidence="2">Uncharacterized protein</fullName>
    </submittedName>
</protein>
<dbReference type="Pfam" id="PF09694">
    <property type="entry name" value="Gcw_chp"/>
    <property type="match status" value="1"/>
</dbReference>
<evidence type="ECO:0000313" key="2">
    <source>
        <dbReference type="EMBL" id="SDU09311.1"/>
    </source>
</evidence>
<name>A0A1H2FPM1_9GAMM</name>
<dbReference type="OrthoDB" id="9793561at2"/>
<feature type="signal peptide" evidence="1">
    <location>
        <begin position="1"/>
        <end position="23"/>
    </location>
</feature>
<organism evidence="2 3">
    <name type="scientific">Halopseudomonas salegens</name>
    <dbReference type="NCBI Taxonomy" id="1434072"/>
    <lineage>
        <taxon>Bacteria</taxon>
        <taxon>Pseudomonadati</taxon>
        <taxon>Pseudomonadota</taxon>
        <taxon>Gammaproteobacteria</taxon>
        <taxon>Pseudomonadales</taxon>
        <taxon>Pseudomonadaceae</taxon>
        <taxon>Halopseudomonas</taxon>
    </lineage>
</organism>
<dbReference type="Proteomes" id="UP000243924">
    <property type="component" value="Chromosome I"/>
</dbReference>
<evidence type="ECO:0000313" key="3">
    <source>
        <dbReference type="Proteomes" id="UP000243924"/>
    </source>
</evidence>
<feature type="chain" id="PRO_5009274124" evidence="1">
    <location>
        <begin position="24"/>
        <end position="244"/>
    </location>
</feature>
<dbReference type="RefSeq" id="WP_092385980.1">
    <property type="nucleotide sequence ID" value="NZ_LT629787.1"/>
</dbReference>
<keyword evidence="3" id="KW-1185">Reference proteome</keyword>
<evidence type="ECO:0000256" key="1">
    <source>
        <dbReference type="SAM" id="SignalP"/>
    </source>
</evidence>
<dbReference type="InterPro" id="IPR010239">
    <property type="entry name" value="CHP02001"/>
</dbReference>
<dbReference type="STRING" id="1434072.SAMN05216210_1715"/>
<reference evidence="3" key="1">
    <citation type="submission" date="2016-10" db="EMBL/GenBank/DDBJ databases">
        <authorList>
            <person name="Varghese N."/>
            <person name="Submissions S."/>
        </authorList>
    </citation>
    <scope>NUCLEOTIDE SEQUENCE [LARGE SCALE GENOMIC DNA]</scope>
    <source>
        <strain evidence="3">CECT 8338</strain>
    </source>
</reference>
<dbReference type="AlphaFoldDB" id="A0A1H2FPM1"/>
<dbReference type="EMBL" id="LT629787">
    <property type="protein sequence ID" value="SDU09311.1"/>
    <property type="molecule type" value="Genomic_DNA"/>
</dbReference>
<gene>
    <name evidence="2" type="ORF">SAMN05216210_1715</name>
</gene>
<proteinExistence type="predicted"/>
<dbReference type="NCBIfam" id="TIGR02001">
    <property type="entry name" value="gcw_chp"/>
    <property type="match status" value="1"/>
</dbReference>